<evidence type="ECO:0000313" key="2">
    <source>
        <dbReference type="EMBL" id="KIY00685.1"/>
    </source>
</evidence>
<feature type="region of interest" description="Disordered" evidence="1">
    <location>
        <begin position="133"/>
        <end position="152"/>
    </location>
</feature>
<dbReference type="OrthoDB" id="4158853at2759"/>
<feature type="compositionally biased region" description="Polar residues" evidence="1">
    <location>
        <begin position="140"/>
        <end position="152"/>
    </location>
</feature>
<gene>
    <name evidence="2" type="ORF">Z520_03350</name>
</gene>
<evidence type="ECO:0000313" key="3">
    <source>
        <dbReference type="Proteomes" id="UP000053411"/>
    </source>
</evidence>
<organism evidence="2 3">
    <name type="scientific">Fonsecaea multimorphosa CBS 102226</name>
    <dbReference type="NCBI Taxonomy" id="1442371"/>
    <lineage>
        <taxon>Eukaryota</taxon>
        <taxon>Fungi</taxon>
        <taxon>Dikarya</taxon>
        <taxon>Ascomycota</taxon>
        <taxon>Pezizomycotina</taxon>
        <taxon>Eurotiomycetes</taxon>
        <taxon>Chaetothyriomycetidae</taxon>
        <taxon>Chaetothyriales</taxon>
        <taxon>Herpotrichiellaceae</taxon>
        <taxon>Fonsecaea</taxon>
    </lineage>
</organism>
<dbReference type="RefSeq" id="XP_016634807.1">
    <property type="nucleotide sequence ID" value="XM_016773861.1"/>
</dbReference>
<protein>
    <submittedName>
        <fullName evidence="2">Uncharacterized protein</fullName>
    </submittedName>
</protein>
<reference evidence="2 3" key="1">
    <citation type="submission" date="2015-01" db="EMBL/GenBank/DDBJ databases">
        <title>The Genome Sequence of Fonsecaea multimorphosa CBS 102226.</title>
        <authorList>
            <consortium name="The Broad Institute Genomics Platform"/>
            <person name="Cuomo C."/>
            <person name="de Hoog S."/>
            <person name="Gorbushina A."/>
            <person name="Stielow B."/>
            <person name="Teixiera M."/>
            <person name="Abouelleil A."/>
            <person name="Chapman S.B."/>
            <person name="Priest M."/>
            <person name="Young S.K."/>
            <person name="Wortman J."/>
            <person name="Nusbaum C."/>
            <person name="Birren B."/>
        </authorList>
    </citation>
    <scope>NUCLEOTIDE SEQUENCE [LARGE SCALE GENOMIC DNA]</scope>
    <source>
        <strain evidence="2 3">CBS 102226</strain>
    </source>
</reference>
<dbReference type="VEuPathDB" id="FungiDB:Z520_03350"/>
<proteinExistence type="predicted"/>
<dbReference type="Proteomes" id="UP000053411">
    <property type="component" value="Unassembled WGS sequence"/>
</dbReference>
<sequence>MPVTFRSLPSVSSASDSLRSQEFLTPPTTPKSAKDIPFKPEKPDDISLSMKRSRSHRHGRHANAGHKKIARQRRNRGFGIRRRSHSLRKTLSLPSVQPRFDLGTVELLQSPQRRTRRWTVPFKASSTQGLATPVPVDVNAGTTDPSSARRFNSNRSPAMITLRRATTARSRRHATLTSFPPPRFTRHSSGLLSTFLNSITGHDEGVSNDDTEADRTMQVTQKPRATPNVSKQDMRPSTSSTAPPVQTEVVTVGPQPSYSAPNQAAEPVRRYSTRYVSDNGVYEIIWDENCSLSSSDGELPSPNGQASLVQNRDLIGAETLERRLSKALSQSRRDSLQEDWRNKPSYVPSSTLSMQSIWTNPKIARLFREPVSGSLPHSKNFKYVKMAPSSSTDVNVGVDLKRGALTGASTNGVEFFPPLRSRANTNGSGESKAPWTMGFKDV</sequence>
<feature type="compositionally biased region" description="Basic and acidic residues" evidence="1">
    <location>
        <begin position="32"/>
        <end position="45"/>
    </location>
</feature>
<feature type="region of interest" description="Disordered" evidence="1">
    <location>
        <begin position="202"/>
        <end position="246"/>
    </location>
</feature>
<feature type="compositionally biased region" description="Basic residues" evidence="1">
    <location>
        <begin position="51"/>
        <end position="81"/>
    </location>
</feature>
<dbReference type="EMBL" id="KN848066">
    <property type="protein sequence ID" value="KIY00685.1"/>
    <property type="molecule type" value="Genomic_DNA"/>
</dbReference>
<feature type="compositionally biased region" description="Polar residues" evidence="1">
    <location>
        <begin position="217"/>
        <end position="244"/>
    </location>
</feature>
<name>A0A0D2KC54_9EURO</name>
<feature type="compositionally biased region" description="Low complexity" evidence="1">
    <location>
        <begin position="1"/>
        <end position="20"/>
    </location>
</feature>
<feature type="region of interest" description="Disordered" evidence="1">
    <location>
        <begin position="419"/>
        <end position="442"/>
    </location>
</feature>
<dbReference type="GeneID" id="27709096"/>
<feature type="region of interest" description="Disordered" evidence="1">
    <location>
        <begin position="1"/>
        <end position="81"/>
    </location>
</feature>
<evidence type="ECO:0000256" key="1">
    <source>
        <dbReference type="SAM" id="MobiDB-lite"/>
    </source>
</evidence>
<dbReference type="AlphaFoldDB" id="A0A0D2KC54"/>
<keyword evidence="3" id="KW-1185">Reference proteome</keyword>
<accession>A0A0D2KC54</accession>